<dbReference type="AlphaFoldDB" id="A0A0A9F6P7"/>
<reference evidence="1" key="2">
    <citation type="journal article" date="2015" name="Data Brief">
        <title>Shoot transcriptome of the giant reed, Arundo donax.</title>
        <authorList>
            <person name="Barrero R.A."/>
            <person name="Guerrero F.D."/>
            <person name="Moolhuijzen P."/>
            <person name="Goolsby J.A."/>
            <person name="Tidwell J."/>
            <person name="Bellgard S.E."/>
            <person name="Bellgard M.I."/>
        </authorList>
    </citation>
    <scope>NUCLEOTIDE SEQUENCE</scope>
    <source>
        <tissue evidence="1">Shoot tissue taken approximately 20 cm above the soil surface</tissue>
    </source>
</reference>
<accession>A0A0A9F6P7</accession>
<dbReference type="EMBL" id="GBRH01192080">
    <property type="protein sequence ID" value="JAE05816.1"/>
    <property type="molecule type" value="Transcribed_RNA"/>
</dbReference>
<name>A0A0A9F6P7_ARUDO</name>
<reference evidence="1" key="1">
    <citation type="submission" date="2014-09" db="EMBL/GenBank/DDBJ databases">
        <authorList>
            <person name="Magalhaes I.L.F."/>
            <person name="Oliveira U."/>
            <person name="Santos F.R."/>
            <person name="Vidigal T.H.D.A."/>
            <person name="Brescovit A.D."/>
            <person name="Santos A.J."/>
        </authorList>
    </citation>
    <scope>NUCLEOTIDE SEQUENCE</scope>
    <source>
        <tissue evidence="1">Shoot tissue taken approximately 20 cm above the soil surface</tissue>
    </source>
</reference>
<organism evidence="1">
    <name type="scientific">Arundo donax</name>
    <name type="common">Giant reed</name>
    <name type="synonym">Donax arundinaceus</name>
    <dbReference type="NCBI Taxonomy" id="35708"/>
    <lineage>
        <taxon>Eukaryota</taxon>
        <taxon>Viridiplantae</taxon>
        <taxon>Streptophyta</taxon>
        <taxon>Embryophyta</taxon>
        <taxon>Tracheophyta</taxon>
        <taxon>Spermatophyta</taxon>
        <taxon>Magnoliopsida</taxon>
        <taxon>Liliopsida</taxon>
        <taxon>Poales</taxon>
        <taxon>Poaceae</taxon>
        <taxon>PACMAD clade</taxon>
        <taxon>Arundinoideae</taxon>
        <taxon>Arundineae</taxon>
        <taxon>Arundo</taxon>
    </lineage>
</organism>
<protein>
    <submittedName>
        <fullName evidence="1">Uncharacterized protein</fullName>
    </submittedName>
</protein>
<evidence type="ECO:0000313" key="1">
    <source>
        <dbReference type="EMBL" id="JAE05816.1"/>
    </source>
</evidence>
<sequence>MEICIKFQRKSFRHTWIPFGHYGVHLALYTEKAASESICCYPWLHVSCHTIS</sequence>
<proteinExistence type="predicted"/>